<keyword evidence="2" id="KW-1185">Reference proteome</keyword>
<dbReference type="AlphaFoldDB" id="A0A4S8KJV3"/>
<dbReference type="Proteomes" id="UP000297245">
    <property type="component" value="Unassembled WGS sequence"/>
</dbReference>
<proteinExistence type="predicted"/>
<organism evidence="1 2">
    <name type="scientific">Dendrothele bispora (strain CBS 962.96)</name>
    <dbReference type="NCBI Taxonomy" id="1314807"/>
    <lineage>
        <taxon>Eukaryota</taxon>
        <taxon>Fungi</taxon>
        <taxon>Dikarya</taxon>
        <taxon>Basidiomycota</taxon>
        <taxon>Agaricomycotina</taxon>
        <taxon>Agaricomycetes</taxon>
        <taxon>Agaricomycetidae</taxon>
        <taxon>Agaricales</taxon>
        <taxon>Agaricales incertae sedis</taxon>
        <taxon>Dendrothele</taxon>
    </lineage>
</organism>
<evidence type="ECO:0000313" key="2">
    <source>
        <dbReference type="Proteomes" id="UP000297245"/>
    </source>
</evidence>
<dbReference type="EMBL" id="ML181537">
    <property type="protein sequence ID" value="THU75784.1"/>
    <property type="molecule type" value="Genomic_DNA"/>
</dbReference>
<protein>
    <submittedName>
        <fullName evidence="1">Uncharacterized protein</fullName>
    </submittedName>
</protein>
<accession>A0A4S8KJV3</accession>
<gene>
    <name evidence="1" type="ORF">K435DRAFT_880179</name>
</gene>
<reference evidence="1 2" key="1">
    <citation type="journal article" date="2019" name="Nat. Ecol. Evol.">
        <title>Megaphylogeny resolves global patterns of mushroom evolution.</title>
        <authorList>
            <person name="Varga T."/>
            <person name="Krizsan K."/>
            <person name="Foldi C."/>
            <person name="Dima B."/>
            <person name="Sanchez-Garcia M."/>
            <person name="Sanchez-Ramirez S."/>
            <person name="Szollosi G.J."/>
            <person name="Szarkandi J.G."/>
            <person name="Papp V."/>
            <person name="Albert L."/>
            <person name="Andreopoulos W."/>
            <person name="Angelini C."/>
            <person name="Antonin V."/>
            <person name="Barry K.W."/>
            <person name="Bougher N.L."/>
            <person name="Buchanan P."/>
            <person name="Buyck B."/>
            <person name="Bense V."/>
            <person name="Catcheside P."/>
            <person name="Chovatia M."/>
            <person name="Cooper J."/>
            <person name="Damon W."/>
            <person name="Desjardin D."/>
            <person name="Finy P."/>
            <person name="Geml J."/>
            <person name="Haridas S."/>
            <person name="Hughes K."/>
            <person name="Justo A."/>
            <person name="Karasinski D."/>
            <person name="Kautmanova I."/>
            <person name="Kiss B."/>
            <person name="Kocsube S."/>
            <person name="Kotiranta H."/>
            <person name="LaButti K.M."/>
            <person name="Lechner B.E."/>
            <person name="Liimatainen K."/>
            <person name="Lipzen A."/>
            <person name="Lukacs Z."/>
            <person name="Mihaltcheva S."/>
            <person name="Morgado L.N."/>
            <person name="Niskanen T."/>
            <person name="Noordeloos M.E."/>
            <person name="Ohm R.A."/>
            <person name="Ortiz-Santana B."/>
            <person name="Ovrebo C."/>
            <person name="Racz N."/>
            <person name="Riley R."/>
            <person name="Savchenko A."/>
            <person name="Shiryaev A."/>
            <person name="Soop K."/>
            <person name="Spirin V."/>
            <person name="Szebenyi C."/>
            <person name="Tomsovsky M."/>
            <person name="Tulloss R.E."/>
            <person name="Uehling J."/>
            <person name="Grigoriev I.V."/>
            <person name="Vagvolgyi C."/>
            <person name="Papp T."/>
            <person name="Martin F.M."/>
            <person name="Miettinen O."/>
            <person name="Hibbett D.S."/>
            <person name="Nagy L.G."/>
        </authorList>
    </citation>
    <scope>NUCLEOTIDE SEQUENCE [LARGE SCALE GENOMIC DNA]</scope>
    <source>
        <strain evidence="1 2">CBS 962.96</strain>
    </source>
</reference>
<name>A0A4S8KJV3_DENBC</name>
<sequence length="93" mass="9880">MRERCIPQPAIGVLIGFFPALPPVRAIWSLTVEVFVSIFTVPPSPFGSVSNASDVRQHGYTDAASLSMSAAMLSTLGLRVSGLFSSVDLSTRP</sequence>
<evidence type="ECO:0000313" key="1">
    <source>
        <dbReference type="EMBL" id="THU75784.1"/>
    </source>
</evidence>